<evidence type="ECO:0000313" key="2">
    <source>
        <dbReference type="EMBL" id="RKT70802.1"/>
    </source>
</evidence>
<organism evidence="2 3">
    <name type="scientific">Saccharothrix variisporea</name>
    <dbReference type="NCBI Taxonomy" id="543527"/>
    <lineage>
        <taxon>Bacteria</taxon>
        <taxon>Bacillati</taxon>
        <taxon>Actinomycetota</taxon>
        <taxon>Actinomycetes</taxon>
        <taxon>Pseudonocardiales</taxon>
        <taxon>Pseudonocardiaceae</taxon>
        <taxon>Saccharothrix</taxon>
    </lineage>
</organism>
<feature type="region of interest" description="Disordered" evidence="1">
    <location>
        <begin position="777"/>
        <end position="818"/>
    </location>
</feature>
<sequence length="818" mass="87391">MPESGARGLPAFNVVTGSEASRIIQVGVVGGDLVVPAADPVETAYHRQVARMAPPRLLDRDDELAELARFCTSPDTAGAYRWWQAGPWSGKTALMAWFALHPPPGVRVVSFFVTGRHAAQNDRVALVENVLEQLLALHGRALPALLTESTREAHLLDLLARAAQECRRRGEHLVLLVDGIDEDRGVTDGPDAHSIAALLPVEPPDGLRVVVAGRPEPAVPPDVPADHPLRRPEVVRPLAGCRAARVEQADLVRELRVLLATDRTADLVGLLTAAGGGLAAPDLAELTGRSYREVDDLLGTVAARSLSRREGHHRPDRTVFLLAHEELHREAVELLGPARLAAHLDRLHAWAAAYRARGWPEDTPEYLLRGWFARLVETGDAAAFTACATDPARHARLLAVSGGDAAALAEVVRAQRELTSGRTPPVVEVAGLAVHRIRLRSRIEATHPVGSPALWAIAGRLEHARALAESTDPARREDAVLRVVEAAARHGHLAWAAEVADRLPVLRTRVHALERVIRAAADLGHADHARALLERVGTAGHGVDVMPSLVRSLLALGEVDRAREIAESIPSARKRDNALRIVAEALAARADTASARDLAVAVTGPIHRDRALAALVEAAVEAREPDFVQHLVTGIRDPAACVRALTVVVPLVVAAGGHERAAAVLRWWEDAARAQAEAQCLARLSAALAEPTEGAVSVGVAGGAPVGAAPTPSPPDPERALRRLRRAALREVGRDPLRARRVLARYLVAEDRPEHLVATVRRVAPEALPAIAAEVARWDPPPGANAANPAGEPPIRTGSEDRPTLVGLPRRGRASRLS</sequence>
<evidence type="ECO:0000313" key="3">
    <source>
        <dbReference type="Proteomes" id="UP000272729"/>
    </source>
</evidence>
<dbReference type="InterPro" id="IPR011990">
    <property type="entry name" value="TPR-like_helical_dom_sf"/>
</dbReference>
<dbReference type="EMBL" id="RBXR01000001">
    <property type="protein sequence ID" value="RKT70802.1"/>
    <property type="molecule type" value="Genomic_DNA"/>
</dbReference>
<dbReference type="AlphaFoldDB" id="A0A495X9Y1"/>
<reference evidence="2 3" key="1">
    <citation type="submission" date="2018-10" db="EMBL/GenBank/DDBJ databases">
        <title>Sequencing the genomes of 1000 actinobacteria strains.</title>
        <authorList>
            <person name="Klenk H.-P."/>
        </authorList>
    </citation>
    <scope>NUCLEOTIDE SEQUENCE [LARGE SCALE GENOMIC DNA]</scope>
    <source>
        <strain evidence="2 3">DSM 43911</strain>
    </source>
</reference>
<name>A0A495X9Y1_9PSEU</name>
<proteinExistence type="predicted"/>
<accession>A0A495X9Y1</accession>
<dbReference type="Gene3D" id="1.25.40.10">
    <property type="entry name" value="Tetratricopeptide repeat domain"/>
    <property type="match status" value="1"/>
</dbReference>
<comment type="caution">
    <text evidence="2">The sequence shown here is derived from an EMBL/GenBank/DDBJ whole genome shotgun (WGS) entry which is preliminary data.</text>
</comment>
<protein>
    <submittedName>
        <fullName evidence="2">Uncharacterized protein</fullName>
    </submittedName>
</protein>
<evidence type="ECO:0000256" key="1">
    <source>
        <dbReference type="SAM" id="MobiDB-lite"/>
    </source>
</evidence>
<dbReference type="Proteomes" id="UP000272729">
    <property type="component" value="Unassembled WGS sequence"/>
</dbReference>
<gene>
    <name evidence="2" type="ORF">DFJ66_4074</name>
</gene>
<keyword evidence="3" id="KW-1185">Reference proteome</keyword>
<feature type="compositionally biased region" description="Low complexity" evidence="1">
    <location>
        <begin position="784"/>
        <end position="794"/>
    </location>
</feature>